<dbReference type="AlphaFoldDB" id="A0A150GEF7"/>
<name>A0A150GEF7_GONPE</name>
<keyword evidence="2" id="KW-0732">Signal</keyword>
<evidence type="ECO:0000313" key="3">
    <source>
        <dbReference type="EMBL" id="KXZ48216.1"/>
    </source>
</evidence>
<evidence type="ECO:0008006" key="5">
    <source>
        <dbReference type="Google" id="ProtNLM"/>
    </source>
</evidence>
<feature type="chain" id="PRO_5007562030" description="Secreted protein" evidence="2">
    <location>
        <begin position="25"/>
        <end position="122"/>
    </location>
</feature>
<comment type="caution">
    <text evidence="3">The sequence shown here is derived from an EMBL/GenBank/DDBJ whole genome shotgun (WGS) entry which is preliminary data.</text>
</comment>
<sequence length="122" mass="12045">MNKGMSRARLALLAAVVFFAATCALPGTSSRSLSAEVTPKVPKPSGQGVNTTSAATGLGDGAGSEATAGDLDGYPQPWLYCSCTFLGVVNITTARLAPVSAAAAATAAALQSSRAAAAVQSR</sequence>
<evidence type="ECO:0000256" key="1">
    <source>
        <dbReference type="SAM" id="MobiDB-lite"/>
    </source>
</evidence>
<evidence type="ECO:0000313" key="4">
    <source>
        <dbReference type="Proteomes" id="UP000075714"/>
    </source>
</evidence>
<keyword evidence="4" id="KW-1185">Reference proteome</keyword>
<accession>A0A150GEF7</accession>
<protein>
    <recommendedName>
        <fullName evidence="5">Secreted protein</fullName>
    </recommendedName>
</protein>
<feature type="region of interest" description="Disordered" evidence="1">
    <location>
        <begin position="29"/>
        <end position="62"/>
    </location>
</feature>
<dbReference type="EMBL" id="LSYV01000030">
    <property type="protein sequence ID" value="KXZ48216.1"/>
    <property type="molecule type" value="Genomic_DNA"/>
</dbReference>
<dbReference type="Proteomes" id="UP000075714">
    <property type="component" value="Unassembled WGS sequence"/>
</dbReference>
<reference evidence="4" key="1">
    <citation type="journal article" date="2016" name="Nat. Commun.">
        <title>The Gonium pectorale genome demonstrates co-option of cell cycle regulation during the evolution of multicellularity.</title>
        <authorList>
            <person name="Hanschen E.R."/>
            <person name="Marriage T.N."/>
            <person name="Ferris P.J."/>
            <person name="Hamaji T."/>
            <person name="Toyoda A."/>
            <person name="Fujiyama A."/>
            <person name="Neme R."/>
            <person name="Noguchi H."/>
            <person name="Minakuchi Y."/>
            <person name="Suzuki M."/>
            <person name="Kawai-Toyooka H."/>
            <person name="Smith D.R."/>
            <person name="Sparks H."/>
            <person name="Anderson J."/>
            <person name="Bakaric R."/>
            <person name="Luria V."/>
            <person name="Karger A."/>
            <person name="Kirschner M.W."/>
            <person name="Durand P.M."/>
            <person name="Michod R.E."/>
            <person name="Nozaki H."/>
            <person name="Olson B.J."/>
        </authorList>
    </citation>
    <scope>NUCLEOTIDE SEQUENCE [LARGE SCALE GENOMIC DNA]</scope>
    <source>
        <strain evidence="4">NIES-2863</strain>
    </source>
</reference>
<gene>
    <name evidence="3" type="ORF">GPECTOR_29g121</name>
</gene>
<feature type="signal peptide" evidence="2">
    <location>
        <begin position="1"/>
        <end position="24"/>
    </location>
</feature>
<proteinExistence type="predicted"/>
<organism evidence="3 4">
    <name type="scientific">Gonium pectorale</name>
    <name type="common">Green alga</name>
    <dbReference type="NCBI Taxonomy" id="33097"/>
    <lineage>
        <taxon>Eukaryota</taxon>
        <taxon>Viridiplantae</taxon>
        <taxon>Chlorophyta</taxon>
        <taxon>core chlorophytes</taxon>
        <taxon>Chlorophyceae</taxon>
        <taxon>CS clade</taxon>
        <taxon>Chlamydomonadales</taxon>
        <taxon>Volvocaceae</taxon>
        <taxon>Gonium</taxon>
    </lineage>
</organism>
<evidence type="ECO:0000256" key="2">
    <source>
        <dbReference type="SAM" id="SignalP"/>
    </source>
</evidence>